<evidence type="ECO:0000313" key="15">
    <source>
        <dbReference type="Proteomes" id="UP000286734"/>
    </source>
</evidence>
<evidence type="ECO:0000313" key="7">
    <source>
        <dbReference type="EMBL" id="KPD32050.1"/>
    </source>
</evidence>
<accession>A0A0N1KPP3</accession>
<evidence type="ECO:0000313" key="14">
    <source>
        <dbReference type="Proteomes" id="UP000286712"/>
    </source>
</evidence>
<dbReference type="InterPro" id="IPR020948">
    <property type="entry name" value="P_starv_induced_PsiE-like"/>
</dbReference>
<feature type="transmembrane region" description="Helical" evidence="6">
    <location>
        <begin position="15"/>
        <end position="35"/>
    </location>
</feature>
<dbReference type="Proteomes" id="UP000287155">
    <property type="component" value="Unassembled WGS sequence"/>
</dbReference>
<dbReference type="AlphaFoldDB" id="A0A0N1KPP3"/>
<evidence type="ECO:0000313" key="12">
    <source>
        <dbReference type="EMBL" id="RTI18624.1"/>
    </source>
</evidence>
<evidence type="ECO:0000313" key="13">
    <source>
        <dbReference type="Proteomes" id="UP000053099"/>
    </source>
</evidence>
<sequence length="146" mass="15845">MKRDAYRILQVTETVIYLFAGFLIAGGAAVLLLSTLVEGMHHLMRGDYGEVALGLLDRVLLALMLAEILYTLLRFAKEGTLEATPFLVIGLIAAIRRILVLTAEAVDKFDLADPAFMAVLAELGLLSLMVVALALAMRLTRSEAGR</sequence>
<feature type="transmembrane region" description="Helical" evidence="6">
    <location>
        <begin position="85"/>
        <end position="103"/>
    </location>
</feature>
<evidence type="ECO:0000313" key="17">
    <source>
        <dbReference type="Proteomes" id="UP000288073"/>
    </source>
</evidence>
<dbReference type="EMBL" id="PEMJ01000355">
    <property type="protein sequence ID" value="RTI11311.1"/>
    <property type="molecule type" value="Genomic_DNA"/>
</dbReference>
<protein>
    <recommendedName>
        <fullName evidence="19">Phosphate-starvation-inducible E</fullName>
    </recommendedName>
</protein>
<dbReference type="Pfam" id="PF06146">
    <property type="entry name" value="PsiE"/>
    <property type="match status" value="1"/>
</dbReference>
<reference evidence="7 13" key="1">
    <citation type="submission" date="2015-09" db="EMBL/GenBank/DDBJ databases">
        <title>Draft genome sequence of Thermus scotoductus strain K1 isolated from a geothermal spring in Nagorno-Karabakh, Armenia.</title>
        <authorList>
            <person name="Saghatelyan A."/>
            <person name="Poghosyan L."/>
            <person name="Panosyan H."/>
            <person name="Birkeland N.-K."/>
        </authorList>
    </citation>
    <scope>NUCLEOTIDE SEQUENCE [LARGE SCALE GENOMIC DNA]</scope>
    <source>
        <strain evidence="7 13">K1</strain>
    </source>
</reference>
<evidence type="ECO:0000256" key="6">
    <source>
        <dbReference type="SAM" id="Phobius"/>
    </source>
</evidence>
<dbReference type="EMBL" id="PEMH01000375">
    <property type="protein sequence ID" value="RTH97461.1"/>
    <property type="molecule type" value="Genomic_DNA"/>
</dbReference>
<keyword evidence="2" id="KW-1003">Cell membrane</keyword>
<feature type="transmembrane region" description="Helical" evidence="6">
    <location>
        <begin position="115"/>
        <end position="136"/>
    </location>
</feature>
<dbReference type="Proteomes" id="UP000288347">
    <property type="component" value="Unassembled WGS sequence"/>
</dbReference>
<dbReference type="Proteomes" id="UP000286712">
    <property type="component" value="Unassembled WGS sequence"/>
</dbReference>
<evidence type="ECO:0000256" key="4">
    <source>
        <dbReference type="ARBA" id="ARBA00022989"/>
    </source>
</evidence>
<evidence type="ECO:0000256" key="1">
    <source>
        <dbReference type="ARBA" id="ARBA00004651"/>
    </source>
</evidence>
<dbReference type="Proteomes" id="UP000053099">
    <property type="component" value="Unassembled WGS sequence"/>
</dbReference>
<evidence type="ECO:0000313" key="11">
    <source>
        <dbReference type="EMBL" id="RTI11311.1"/>
    </source>
</evidence>
<dbReference type="Proteomes" id="UP000288073">
    <property type="component" value="Unassembled WGS sequence"/>
</dbReference>
<evidence type="ECO:0000313" key="9">
    <source>
        <dbReference type="EMBL" id="RTH23341.1"/>
    </source>
</evidence>
<comment type="subcellular location">
    <subcellularLocation>
        <location evidence="1">Cell membrane</location>
        <topology evidence="1">Multi-pass membrane protein</topology>
    </subcellularLocation>
</comment>
<proteinExistence type="predicted"/>
<dbReference type="EMBL" id="PELW01000330">
    <property type="protein sequence ID" value="RTH23341.1"/>
    <property type="molecule type" value="Genomic_DNA"/>
</dbReference>
<dbReference type="PATRIC" id="fig|37636.3.peg.169"/>
<comment type="caution">
    <text evidence="7">The sequence shown here is derived from an EMBL/GenBank/DDBJ whole genome shotgun (WGS) entry which is preliminary data.</text>
</comment>
<dbReference type="EMBL" id="PEMN01000110">
    <property type="protein sequence ID" value="RTI18624.1"/>
    <property type="molecule type" value="Genomic_DNA"/>
</dbReference>
<evidence type="ECO:0000313" key="8">
    <source>
        <dbReference type="EMBL" id="RTH00461.1"/>
    </source>
</evidence>
<dbReference type="EMBL" id="PELP01000547">
    <property type="protein sequence ID" value="RTH00461.1"/>
    <property type="molecule type" value="Genomic_DNA"/>
</dbReference>
<reference evidence="14 15" key="2">
    <citation type="journal article" date="2019" name="Extremophiles">
        <title>Biogeography of thermophiles and predominance of Thermus scotoductus in domestic water heaters.</title>
        <authorList>
            <person name="Wilpiszeski R.L."/>
            <person name="Zhang Z."/>
            <person name="House C.H."/>
        </authorList>
    </citation>
    <scope>NUCLEOTIDE SEQUENCE [LARGE SCALE GENOMIC DNA]</scope>
    <source>
        <strain evidence="12 17">10_S10</strain>
        <strain evidence="11 16">14_S14</strain>
        <strain evidence="10 18">16_S16</strain>
        <strain evidence="9 14">27_S27</strain>
        <strain evidence="8 15">34_S34</strain>
    </source>
</reference>
<evidence type="ECO:0000256" key="5">
    <source>
        <dbReference type="ARBA" id="ARBA00023136"/>
    </source>
</evidence>
<evidence type="ECO:0000313" key="10">
    <source>
        <dbReference type="EMBL" id="RTH97461.1"/>
    </source>
</evidence>
<evidence type="ECO:0000313" key="18">
    <source>
        <dbReference type="Proteomes" id="UP000288347"/>
    </source>
</evidence>
<keyword evidence="5 6" id="KW-0472">Membrane</keyword>
<dbReference type="RefSeq" id="WP_054391936.1">
    <property type="nucleotide sequence ID" value="NZ_PELP01000547.1"/>
</dbReference>
<dbReference type="GO" id="GO:0005886">
    <property type="term" value="C:plasma membrane"/>
    <property type="evidence" value="ECO:0007669"/>
    <property type="project" value="UniProtKB-SubCell"/>
</dbReference>
<dbReference type="Proteomes" id="UP000286734">
    <property type="component" value="Unassembled WGS sequence"/>
</dbReference>
<keyword evidence="3 6" id="KW-0812">Transmembrane</keyword>
<evidence type="ECO:0000313" key="16">
    <source>
        <dbReference type="Proteomes" id="UP000287155"/>
    </source>
</evidence>
<evidence type="ECO:0000256" key="2">
    <source>
        <dbReference type="ARBA" id="ARBA00022475"/>
    </source>
</evidence>
<evidence type="ECO:0008006" key="19">
    <source>
        <dbReference type="Google" id="ProtNLM"/>
    </source>
</evidence>
<evidence type="ECO:0000256" key="3">
    <source>
        <dbReference type="ARBA" id="ARBA00022692"/>
    </source>
</evidence>
<name>A0A0N1KPP3_THESC</name>
<feature type="transmembrane region" description="Helical" evidence="6">
    <location>
        <begin position="55"/>
        <end position="73"/>
    </location>
</feature>
<keyword evidence="4 6" id="KW-1133">Transmembrane helix</keyword>
<dbReference type="EMBL" id="LJJR01000013">
    <property type="protein sequence ID" value="KPD32050.1"/>
    <property type="molecule type" value="Genomic_DNA"/>
</dbReference>
<gene>
    <name evidence="7" type="ORF">AN926_05525</name>
    <name evidence="12" type="ORF">CSW23_04295</name>
    <name evidence="11" type="ORF">CSW27_12635</name>
    <name evidence="10" type="ORF">CSW29_11535</name>
    <name evidence="9" type="ORF">CSW40_09740</name>
    <name evidence="8" type="ORF">CSW47_13540</name>
</gene>
<organism evidence="7 13">
    <name type="scientific">Thermus scotoductus</name>
    <dbReference type="NCBI Taxonomy" id="37636"/>
    <lineage>
        <taxon>Bacteria</taxon>
        <taxon>Thermotogati</taxon>
        <taxon>Deinococcota</taxon>
        <taxon>Deinococci</taxon>
        <taxon>Thermales</taxon>
        <taxon>Thermaceae</taxon>
        <taxon>Thermus</taxon>
    </lineage>
</organism>